<name>A0A6A7AA44_9PLEO</name>
<dbReference type="EMBL" id="MU006221">
    <property type="protein sequence ID" value="KAF2829579.1"/>
    <property type="molecule type" value="Genomic_DNA"/>
</dbReference>
<organism evidence="2 3">
    <name type="scientific">Ophiobolus disseminans</name>
    <dbReference type="NCBI Taxonomy" id="1469910"/>
    <lineage>
        <taxon>Eukaryota</taxon>
        <taxon>Fungi</taxon>
        <taxon>Dikarya</taxon>
        <taxon>Ascomycota</taxon>
        <taxon>Pezizomycotina</taxon>
        <taxon>Dothideomycetes</taxon>
        <taxon>Pleosporomycetidae</taxon>
        <taxon>Pleosporales</taxon>
        <taxon>Pleosporineae</taxon>
        <taxon>Phaeosphaeriaceae</taxon>
        <taxon>Ophiobolus</taxon>
    </lineage>
</organism>
<evidence type="ECO:0000313" key="3">
    <source>
        <dbReference type="Proteomes" id="UP000799424"/>
    </source>
</evidence>
<protein>
    <submittedName>
        <fullName evidence="2">Uncharacterized protein</fullName>
    </submittedName>
</protein>
<accession>A0A6A7AA44</accession>
<reference evidence="2" key="1">
    <citation type="journal article" date="2020" name="Stud. Mycol.">
        <title>101 Dothideomycetes genomes: a test case for predicting lifestyles and emergence of pathogens.</title>
        <authorList>
            <person name="Haridas S."/>
            <person name="Albert R."/>
            <person name="Binder M."/>
            <person name="Bloem J."/>
            <person name="Labutti K."/>
            <person name="Salamov A."/>
            <person name="Andreopoulos B."/>
            <person name="Baker S."/>
            <person name="Barry K."/>
            <person name="Bills G."/>
            <person name="Bluhm B."/>
            <person name="Cannon C."/>
            <person name="Castanera R."/>
            <person name="Culley D."/>
            <person name="Daum C."/>
            <person name="Ezra D."/>
            <person name="Gonzalez J."/>
            <person name="Henrissat B."/>
            <person name="Kuo A."/>
            <person name="Liang C."/>
            <person name="Lipzen A."/>
            <person name="Lutzoni F."/>
            <person name="Magnuson J."/>
            <person name="Mondo S."/>
            <person name="Nolan M."/>
            <person name="Ohm R."/>
            <person name="Pangilinan J."/>
            <person name="Park H.-J."/>
            <person name="Ramirez L."/>
            <person name="Alfaro M."/>
            <person name="Sun H."/>
            <person name="Tritt A."/>
            <person name="Yoshinaga Y."/>
            <person name="Zwiers L.-H."/>
            <person name="Turgeon B."/>
            <person name="Goodwin S."/>
            <person name="Spatafora J."/>
            <person name="Crous P."/>
            <person name="Grigoriev I."/>
        </authorList>
    </citation>
    <scope>NUCLEOTIDE SEQUENCE</scope>
    <source>
        <strain evidence="2">CBS 113818</strain>
    </source>
</reference>
<proteinExistence type="predicted"/>
<feature type="region of interest" description="Disordered" evidence="1">
    <location>
        <begin position="14"/>
        <end position="38"/>
    </location>
</feature>
<feature type="compositionally biased region" description="Low complexity" evidence="1">
    <location>
        <begin position="29"/>
        <end position="38"/>
    </location>
</feature>
<gene>
    <name evidence="2" type="ORF">CC86DRAFT_191419</name>
</gene>
<evidence type="ECO:0000313" key="2">
    <source>
        <dbReference type="EMBL" id="KAF2829579.1"/>
    </source>
</evidence>
<dbReference type="AlphaFoldDB" id="A0A6A7AA44"/>
<sequence length="145" mass="15657">MSFPTVHTLAVVPTHGQRIPGGGRAIEQSGSSSSSRRSITCHCRTDSRKGTVGACWSVPCPGDSGASQKLDISQCVHHFAGDPCLTLAQHMIHMSRRTIPMDENEMSKLGLSSSARVSSARSKARVYSRYLGLCLCQGHWQLDTT</sequence>
<keyword evidence="3" id="KW-1185">Reference proteome</keyword>
<evidence type="ECO:0000256" key="1">
    <source>
        <dbReference type="SAM" id="MobiDB-lite"/>
    </source>
</evidence>
<dbReference type="Proteomes" id="UP000799424">
    <property type="component" value="Unassembled WGS sequence"/>
</dbReference>